<dbReference type="EMBL" id="JYNU01000057">
    <property type="protein sequence ID" value="KMO68860.1"/>
    <property type="molecule type" value="Genomic_DNA"/>
</dbReference>
<sequence length="50" mass="5416">MATNASTTNASTGVVDLRSHPAFNASERKASAMEEAMRRHPSFQSRAHSL</sequence>
<protein>
    <submittedName>
        <fullName evidence="2">Uncharacterized protein</fullName>
    </submittedName>
</protein>
<organism evidence="2 3">
    <name type="scientific">Mycolicibacterium obuense</name>
    <dbReference type="NCBI Taxonomy" id="1807"/>
    <lineage>
        <taxon>Bacteria</taxon>
        <taxon>Bacillati</taxon>
        <taxon>Actinomycetota</taxon>
        <taxon>Actinomycetes</taxon>
        <taxon>Mycobacteriales</taxon>
        <taxon>Mycobacteriaceae</taxon>
        <taxon>Mycolicibacterium</taxon>
    </lineage>
</organism>
<name>A0A0J6VCX9_9MYCO</name>
<feature type="region of interest" description="Disordered" evidence="1">
    <location>
        <begin position="28"/>
        <end position="50"/>
    </location>
</feature>
<dbReference type="RefSeq" id="WP_157850959.1">
    <property type="nucleotide sequence ID" value="NZ_CALTXN010000020.1"/>
</dbReference>
<evidence type="ECO:0000313" key="2">
    <source>
        <dbReference type="EMBL" id="KMO68860.1"/>
    </source>
</evidence>
<evidence type="ECO:0000313" key="3">
    <source>
        <dbReference type="Proteomes" id="UP000036313"/>
    </source>
</evidence>
<reference evidence="2 3" key="1">
    <citation type="journal article" date="2015" name="Genome Biol. Evol.">
        <title>Characterization of Three Mycobacterium spp. with Potential Use in Bioremediation by Genome Sequencing and Comparative Genomics.</title>
        <authorList>
            <person name="Das S."/>
            <person name="Pettersson B.M."/>
            <person name="Behra P.R."/>
            <person name="Ramesh M."/>
            <person name="Dasgupta S."/>
            <person name="Bhattacharya A."/>
            <person name="Kirsebom L.A."/>
        </authorList>
    </citation>
    <scope>NUCLEOTIDE SEQUENCE [LARGE SCALE GENOMIC DNA]</scope>
    <source>
        <strain evidence="2 3">DSM 44075</strain>
    </source>
</reference>
<accession>A0A0J6VCX9</accession>
<dbReference type="Proteomes" id="UP000036313">
    <property type="component" value="Unassembled WGS sequence"/>
</dbReference>
<feature type="compositionally biased region" description="Basic and acidic residues" evidence="1">
    <location>
        <begin position="28"/>
        <end position="38"/>
    </location>
</feature>
<evidence type="ECO:0000256" key="1">
    <source>
        <dbReference type="SAM" id="MobiDB-lite"/>
    </source>
</evidence>
<dbReference type="AlphaFoldDB" id="A0A0J6VCX9"/>
<gene>
    <name evidence="2" type="ORF">MOBUDSM44075_04280</name>
</gene>
<proteinExistence type="predicted"/>
<comment type="caution">
    <text evidence="2">The sequence shown here is derived from an EMBL/GenBank/DDBJ whole genome shotgun (WGS) entry which is preliminary data.</text>
</comment>
<dbReference type="PATRIC" id="fig|1807.14.peg.4314"/>